<feature type="region of interest" description="Disordered" evidence="1">
    <location>
        <begin position="108"/>
        <end position="138"/>
    </location>
</feature>
<dbReference type="AlphaFoldDB" id="N1QX66"/>
<organism evidence="2">
    <name type="scientific">Aegilops tauschii</name>
    <name type="common">Tausch's goatgrass</name>
    <name type="synonym">Aegilops squarrosa</name>
    <dbReference type="NCBI Taxonomy" id="37682"/>
    <lineage>
        <taxon>Eukaryota</taxon>
        <taxon>Viridiplantae</taxon>
        <taxon>Streptophyta</taxon>
        <taxon>Embryophyta</taxon>
        <taxon>Tracheophyta</taxon>
        <taxon>Spermatophyta</taxon>
        <taxon>Magnoliopsida</taxon>
        <taxon>Liliopsida</taxon>
        <taxon>Poales</taxon>
        <taxon>Poaceae</taxon>
        <taxon>BOP clade</taxon>
        <taxon>Pooideae</taxon>
        <taxon>Triticodae</taxon>
        <taxon>Triticeae</taxon>
        <taxon>Triticinae</taxon>
        <taxon>Aegilops</taxon>
    </lineage>
</organism>
<proteinExistence type="predicted"/>
<accession>N1QX66</accession>
<protein>
    <submittedName>
        <fullName evidence="2">Uncharacterized protein</fullName>
    </submittedName>
</protein>
<dbReference type="EnsemblPlants" id="EMT12791">
    <property type="protein sequence ID" value="EMT12791"/>
    <property type="gene ID" value="F775_09365"/>
</dbReference>
<name>N1QX66_AEGTA</name>
<sequence>MAVALPRLVRPRGGQERDRAARRGDELAHLALARLEVQKPGESGLVLLHHFPASGFRIVARYAAPWLHLLGWRRGRTKIAAICRSDESTGDDEEDRESSRGYIYIGGQGRSVSEFDTDTNPRKDARSARSWELPAEIL</sequence>
<evidence type="ECO:0000313" key="2">
    <source>
        <dbReference type="EnsemblPlants" id="EMT12791"/>
    </source>
</evidence>
<reference evidence="2" key="1">
    <citation type="submission" date="2015-06" db="UniProtKB">
        <authorList>
            <consortium name="EnsemblPlants"/>
        </authorList>
    </citation>
    <scope>IDENTIFICATION</scope>
</reference>
<feature type="compositionally biased region" description="Basic and acidic residues" evidence="1">
    <location>
        <begin position="119"/>
        <end position="129"/>
    </location>
</feature>
<evidence type="ECO:0000256" key="1">
    <source>
        <dbReference type="SAM" id="MobiDB-lite"/>
    </source>
</evidence>